<dbReference type="PANTHER" id="PTHR46101">
    <property type="match status" value="1"/>
</dbReference>
<keyword evidence="3" id="KW-0210">Decarboxylase</keyword>
<evidence type="ECO:0000256" key="6">
    <source>
        <dbReference type="ARBA" id="ARBA00023239"/>
    </source>
</evidence>
<dbReference type="GO" id="GO:0017000">
    <property type="term" value="P:antibiotic biosynthetic process"/>
    <property type="evidence" value="ECO:0007669"/>
    <property type="project" value="UniProtKB-KW"/>
</dbReference>
<organism evidence="9 10">
    <name type="scientific">Amycolatopsis xylanica</name>
    <dbReference type="NCBI Taxonomy" id="589385"/>
    <lineage>
        <taxon>Bacteria</taxon>
        <taxon>Bacillati</taxon>
        <taxon>Actinomycetota</taxon>
        <taxon>Actinomycetes</taxon>
        <taxon>Pseudonocardiales</taxon>
        <taxon>Pseudonocardiaceae</taxon>
        <taxon>Amycolatopsis</taxon>
    </lineage>
</organism>
<reference evidence="9 10" key="1">
    <citation type="submission" date="2016-10" db="EMBL/GenBank/DDBJ databases">
        <authorList>
            <person name="de Groot N.N."/>
        </authorList>
    </citation>
    <scope>NUCLEOTIDE SEQUENCE [LARGE SCALE GENOMIC DNA]</scope>
    <source>
        <strain evidence="9 10">CPCC 202699</strain>
    </source>
</reference>
<dbReference type="STRING" id="589385.SAMN05421504_1203"/>
<dbReference type="InterPro" id="IPR015422">
    <property type="entry name" value="PyrdxlP-dep_Trfase_small"/>
</dbReference>
<evidence type="ECO:0000256" key="5">
    <source>
        <dbReference type="ARBA" id="ARBA00023194"/>
    </source>
</evidence>
<dbReference type="EMBL" id="FNON01000020">
    <property type="protein sequence ID" value="SDZ46458.1"/>
    <property type="molecule type" value="Genomic_DNA"/>
</dbReference>
<protein>
    <submittedName>
        <fullName evidence="9">Histidine decarboxylase</fullName>
    </submittedName>
</protein>
<dbReference type="InterPro" id="IPR051151">
    <property type="entry name" value="Group_II_Decarboxylase"/>
</dbReference>
<dbReference type="GO" id="GO:0030170">
    <property type="term" value="F:pyridoxal phosphate binding"/>
    <property type="evidence" value="ECO:0007669"/>
    <property type="project" value="InterPro"/>
</dbReference>
<dbReference type="InterPro" id="IPR015424">
    <property type="entry name" value="PyrdxlP-dep_Trfase"/>
</dbReference>
<comment type="similarity">
    <text evidence="2 8">Belongs to the group II decarboxylase family.</text>
</comment>
<evidence type="ECO:0000256" key="7">
    <source>
        <dbReference type="PIRSR" id="PIRSR602129-50"/>
    </source>
</evidence>
<evidence type="ECO:0000256" key="8">
    <source>
        <dbReference type="RuleBase" id="RU000382"/>
    </source>
</evidence>
<feature type="modified residue" description="N6-(pyridoxal phosphate)lysine" evidence="7">
    <location>
        <position position="236"/>
    </location>
</feature>
<accession>A0A1H3T9A9</accession>
<evidence type="ECO:0000256" key="4">
    <source>
        <dbReference type="ARBA" id="ARBA00022898"/>
    </source>
</evidence>
<dbReference type="SUPFAM" id="SSF53383">
    <property type="entry name" value="PLP-dependent transferases"/>
    <property type="match status" value="1"/>
</dbReference>
<dbReference type="InterPro" id="IPR021115">
    <property type="entry name" value="Pyridoxal-P_BS"/>
</dbReference>
<dbReference type="OrthoDB" id="3335676at2"/>
<comment type="cofactor">
    <cofactor evidence="1 7 8">
        <name>pyridoxal 5'-phosphate</name>
        <dbReference type="ChEBI" id="CHEBI:597326"/>
    </cofactor>
</comment>
<dbReference type="GO" id="GO:0004058">
    <property type="term" value="F:aromatic-L-amino-acid decarboxylase activity"/>
    <property type="evidence" value="ECO:0007669"/>
    <property type="project" value="UniProtKB-ARBA"/>
</dbReference>
<name>A0A1H3T9A9_9PSEU</name>
<evidence type="ECO:0000256" key="3">
    <source>
        <dbReference type="ARBA" id="ARBA00022793"/>
    </source>
</evidence>
<keyword evidence="10" id="KW-1185">Reference proteome</keyword>
<dbReference type="Pfam" id="PF00282">
    <property type="entry name" value="Pyridoxal_deC"/>
    <property type="match status" value="1"/>
</dbReference>
<dbReference type="Gene3D" id="3.90.1150.10">
    <property type="entry name" value="Aspartate Aminotransferase, domain 1"/>
    <property type="match status" value="1"/>
</dbReference>
<dbReference type="PROSITE" id="PS00392">
    <property type="entry name" value="DDC_GAD_HDC_YDC"/>
    <property type="match status" value="1"/>
</dbReference>
<evidence type="ECO:0000313" key="9">
    <source>
        <dbReference type="EMBL" id="SDZ46458.1"/>
    </source>
</evidence>
<dbReference type="InterPro" id="IPR015421">
    <property type="entry name" value="PyrdxlP-dep_Trfase_major"/>
</dbReference>
<gene>
    <name evidence="9" type="ORF">SAMN05421504_1203</name>
</gene>
<dbReference type="InterPro" id="IPR002129">
    <property type="entry name" value="PyrdxlP-dep_de-COase"/>
</dbReference>
<keyword evidence="5" id="KW-0045">Antibiotic biosynthesis</keyword>
<dbReference type="AlphaFoldDB" id="A0A1H3T9A9"/>
<evidence type="ECO:0000256" key="1">
    <source>
        <dbReference type="ARBA" id="ARBA00001933"/>
    </source>
</evidence>
<keyword evidence="4 7" id="KW-0663">Pyridoxal phosphate</keyword>
<dbReference type="Gene3D" id="3.40.640.10">
    <property type="entry name" value="Type I PLP-dependent aspartate aminotransferase-like (Major domain)"/>
    <property type="match status" value="1"/>
</dbReference>
<dbReference type="PANTHER" id="PTHR46101:SF2">
    <property type="entry name" value="SERINE DECARBOXYLASE"/>
    <property type="match status" value="1"/>
</dbReference>
<sequence>MDLAVTAGGTGPGDLDLVYRQWERQHERRANFLGYPVNLDVDYRVFGELLDILWITVGDPSNGYHARLDLQPFEREVVRFLARVAGADPDHTYGYVTSGGSESNLFGVHLGRERLPDAPLYYSAAAHYTVERTARLLRMEPVPVPAMRDGGIDVHALRAACESRRGRGAVVVATVGTTVLGGIDSLAGVLRAVEPAGERHLHVDAALGGLVARFAAHRPAWGFDAGADSVAISGHKLIGTPIPCGVVLAREEWVGTPAEVEYLSAADSTLACSRNALAPALLWYALRRLGQRGLAARVHRCLDTAEYAVERLAAAGFRPWRNPASVTVVFERPPEHLCRRWRLSTTGALAQLIAMPHVTRAMIDRFVADLR</sequence>
<evidence type="ECO:0000313" key="10">
    <source>
        <dbReference type="Proteomes" id="UP000199515"/>
    </source>
</evidence>
<proteinExistence type="inferred from homology"/>
<dbReference type="RefSeq" id="WP_091300382.1">
    <property type="nucleotide sequence ID" value="NZ_FNON01000020.1"/>
</dbReference>
<dbReference type="GO" id="GO:0019752">
    <property type="term" value="P:carboxylic acid metabolic process"/>
    <property type="evidence" value="ECO:0007669"/>
    <property type="project" value="InterPro"/>
</dbReference>
<evidence type="ECO:0000256" key="2">
    <source>
        <dbReference type="ARBA" id="ARBA00009533"/>
    </source>
</evidence>
<keyword evidence="6 8" id="KW-0456">Lyase</keyword>
<dbReference type="NCBIfam" id="NF002748">
    <property type="entry name" value="PRK02769.1"/>
    <property type="match status" value="1"/>
</dbReference>
<dbReference type="Proteomes" id="UP000199515">
    <property type="component" value="Unassembled WGS sequence"/>
</dbReference>